<dbReference type="InterPro" id="IPR023271">
    <property type="entry name" value="Aquaporin-like"/>
</dbReference>
<evidence type="ECO:0000313" key="10">
    <source>
        <dbReference type="Proteomes" id="UP000738325"/>
    </source>
</evidence>
<keyword evidence="10" id="KW-1185">Reference proteome</keyword>
<keyword evidence="6 8" id="KW-0472">Membrane</keyword>
<dbReference type="GO" id="GO:0015250">
    <property type="term" value="F:water channel activity"/>
    <property type="evidence" value="ECO:0007669"/>
    <property type="project" value="TreeGrafter"/>
</dbReference>
<dbReference type="PRINTS" id="PR00783">
    <property type="entry name" value="MINTRINSICP"/>
</dbReference>
<evidence type="ECO:0008006" key="11">
    <source>
        <dbReference type="Google" id="ProtNLM"/>
    </source>
</evidence>
<dbReference type="EMBL" id="JAAAIP010000161">
    <property type="protein sequence ID" value="KAG0324152.1"/>
    <property type="molecule type" value="Genomic_DNA"/>
</dbReference>
<accession>A0A9P6RSR1</accession>
<dbReference type="SUPFAM" id="SSF81338">
    <property type="entry name" value="Aquaporin-like"/>
    <property type="match status" value="1"/>
</dbReference>
<dbReference type="Proteomes" id="UP000738325">
    <property type="component" value="Unassembled WGS sequence"/>
</dbReference>
<protein>
    <recommendedName>
        <fullName evidence="11">Aquaporin</fullName>
    </recommendedName>
</protein>
<evidence type="ECO:0000256" key="7">
    <source>
        <dbReference type="RuleBase" id="RU000477"/>
    </source>
</evidence>
<name>A0A9P6RSR1_9FUNG</name>
<organism evidence="9 10">
    <name type="scientific">Dissophora globulifera</name>
    <dbReference type="NCBI Taxonomy" id="979702"/>
    <lineage>
        <taxon>Eukaryota</taxon>
        <taxon>Fungi</taxon>
        <taxon>Fungi incertae sedis</taxon>
        <taxon>Mucoromycota</taxon>
        <taxon>Mortierellomycotina</taxon>
        <taxon>Mortierellomycetes</taxon>
        <taxon>Mortierellales</taxon>
        <taxon>Mortierellaceae</taxon>
        <taxon>Dissophora</taxon>
    </lineage>
</organism>
<dbReference type="InterPro" id="IPR050363">
    <property type="entry name" value="MIP/Aquaporin"/>
</dbReference>
<evidence type="ECO:0000256" key="4">
    <source>
        <dbReference type="ARBA" id="ARBA00022692"/>
    </source>
</evidence>
<comment type="similarity">
    <text evidence="2 7">Belongs to the MIP/aquaporin (TC 1.A.8) family.</text>
</comment>
<dbReference type="AlphaFoldDB" id="A0A9P6RSR1"/>
<feature type="transmembrane region" description="Helical" evidence="8">
    <location>
        <begin position="159"/>
        <end position="182"/>
    </location>
</feature>
<dbReference type="PROSITE" id="PS00221">
    <property type="entry name" value="MIP"/>
    <property type="match status" value="1"/>
</dbReference>
<feature type="transmembrane region" description="Helical" evidence="8">
    <location>
        <begin position="26"/>
        <end position="51"/>
    </location>
</feature>
<feature type="transmembrane region" description="Helical" evidence="8">
    <location>
        <begin position="72"/>
        <end position="94"/>
    </location>
</feature>
<reference evidence="9" key="1">
    <citation type="journal article" date="2020" name="Fungal Divers.">
        <title>Resolving the Mortierellaceae phylogeny through synthesis of multi-gene phylogenetics and phylogenomics.</title>
        <authorList>
            <person name="Vandepol N."/>
            <person name="Liber J."/>
            <person name="Desiro A."/>
            <person name="Na H."/>
            <person name="Kennedy M."/>
            <person name="Barry K."/>
            <person name="Grigoriev I.V."/>
            <person name="Miller A.N."/>
            <person name="O'Donnell K."/>
            <person name="Stajich J.E."/>
            <person name="Bonito G."/>
        </authorList>
    </citation>
    <scope>NUCLEOTIDE SEQUENCE</scope>
    <source>
        <strain evidence="9">REB-010B</strain>
    </source>
</reference>
<evidence type="ECO:0000313" key="9">
    <source>
        <dbReference type="EMBL" id="KAG0324152.1"/>
    </source>
</evidence>
<dbReference type="PANTHER" id="PTHR43829:SF9">
    <property type="entry name" value="AQUAPORIN-9"/>
    <property type="match status" value="1"/>
</dbReference>
<dbReference type="OrthoDB" id="3222at2759"/>
<keyword evidence="4 7" id="KW-0812">Transmembrane</keyword>
<dbReference type="PANTHER" id="PTHR43829">
    <property type="entry name" value="AQUAPORIN OR AQUAGLYCEROPORIN RELATED"/>
    <property type="match status" value="1"/>
</dbReference>
<evidence type="ECO:0000256" key="5">
    <source>
        <dbReference type="ARBA" id="ARBA00022989"/>
    </source>
</evidence>
<evidence type="ECO:0000256" key="1">
    <source>
        <dbReference type="ARBA" id="ARBA00004141"/>
    </source>
</evidence>
<feature type="transmembrane region" description="Helical" evidence="8">
    <location>
        <begin position="106"/>
        <end position="124"/>
    </location>
</feature>
<evidence type="ECO:0000256" key="2">
    <source>
        <dbReference type="ARBA" id="ARBA00006175"/>
    </source>
</evidence>
<proteinExistence type="inferred from homology"/>
<keyword evidence="5 8" id="KW-1133">Transmembrane helix</keyword>
<evidence type="ECO:0000256" key="3">
    <source>
        <dbReference type="ARBA" id="ARBA00022448"/>
    </source>
</evidence>
<comment type="caution">
    <text evidence="9">The sequence shown here is derived from an EMBL/GenBank/DDBJ whole genome shotgun (WGS) entry which is preliminary data.</text>
</comment>
<gene>
    <name evidence="9" type="ORF">BGZ99_002160</name>
</gene>
<dbReference type="InterPro" id="IPR000425">
    <property type="entry name" value="MIP"/>
</dbReference>
<sequence>MRGAHLNPAVTLAQAIFRGFPLDEVLLYWVSQLLGAFVGAVIVFIINYHGFQIADRSSTIGIFVTGLQTDSVSTAAAFGAEFFGTAFLMLVILATSDEGNSPAGNIQPLIIGLLIVALINSFGYQSGCALNPARDLAPRVFIALAGWGTEAFTRQAYYFWVPIVAPFAGAIAGALSYDVLVYSSRPSPLSN</sequence>
<evidence type="ECO:0000256" key="8">
    <source>
        <dbReference type="SAM" id="Phobius"/>
    </source>
</evidence>
<dbReference type="Gene3D" id="1.20.1080.10">
    <property type="entry name" value="Glycerol uptake facilitator protein"/>
    <property type="match status" value="1"/>
</dbReference>
<dbReference type="GO" id="GO:0005886">
    <property type="term" value="C:plasma membrane"/>
    <property type="evidence" value="ECO:0007669"/>
    <property type="project" value="TreeGrafter"/>
</dbReference>
<dbReference type="GO" id="GO:0015254">
    <property type="term" value="F:glycerol channel activity"/>
    <property type="evidence" value="ECO:0007669"/>
    <property type="project" value="TreeGrafter"/>
</dbReference>
<keyword evidence="3 7" id="KW-0813">Transport</keyword>
<evidence type="ECO:0000256" key="6">
    <source>
        <dbReference type="ARBA" id="ARBA00023136"/>
    </source>
</evidence>
<dbReference type="Pfam" id="PF00230">
    <property type="entry name" value="MIP"/>
    <property type="match status" value="1"/>
</dbReference>
<comment type="subcellular location">
    <subcellularLocation>
        <location evidence="1">Membrane</location>
        <topology evidence="1">Multi-pass membrane protein</topology>
    </subcellularLocation>
</comment>
<dbReference type="InterPro" id="IPR022357">
    <property type="entry name" value="MIP_CS"/>
</dbReference>